<keyword evidence="6" id="KW-0677">Repeat</keyword>
<dbReference type="GO" id="GO:0090374">
    <property type="term" value="P:oligopeptide export from mitochondrion"/>
    <property type="evidence" value="ECO:0007669"/>
    <property type="project" value="TreeGrafter"/>
</dbReference>
<comment type="catalytic activity">
    <reaction evidence="13">
        <text>ATP + H2O + xenobioticSide 1 = ADP + phosphate + xenobioticSide 2.</text>
        <dbReference type="EC" id="7.6.2.2"/>
    </reaction>
</comment>
<dbReference type="OrthoDB" id="6500128at2759"/>
<feature type="transmembrane region" description="Helical" evidence="14">
    <location>
        <begin position="869"/>
        <end position="892"/>
    </location>
</feature>
<evidence type="ECO:0000256" key="8">
    <source>
        <dbReference type="ARBA" id="ARBA00022840"/>
    </source>
</evidence>
<keyword evidence="12" id="KW-0325">Glycoprotein</keyword>
<evidence type="ECO:0000313" key="17">
    <source>
        <dbReference type="EMBL" id="EEB12411.1"/>
    </source>
</evidence>
<dbReference type="GO" id="GO:0008559">
    <property type="term" value="F:ABC-type xenobiotic transporter activity"/>
    <property type="evidence" value="ECO:0007669"/>
    <property type="project" value="UniProtKB-EC"/>
</dbReference>
<dbReference type="STRING" id="121224.E0VGA5"/>
<dbReference type="GO" id="GO:0015421">
    <property type="term" value="F:ABC-type oligopeptide transporter activity"/>
    <property type="evidence" value="ECO:0007669"/>
    <property type="project" value="TreeGrafter"/>
</dbReference>
<dbReference type="PROSITE" id="PS50893">
    <property type="entry name" value="ABC_TRANSPORTER_2"/>
    <property type="match status" value="2"/>
</dbReference>
<dbReference type="InterPro" id="IPR027417">
    <property type="entry name" value="P-loop_NTPase"/>
</dbReference>
<reference evidence="17" key="1">
    <citation type="submission" date="2007-04" db="EMBL/GenBank/DDBJ databases">
        <title>Annotation of Pediculus humanus corporis strain USDA.</title>
        <authorList>
            <person name="Kirkness E."/>
            <person name="Hannick L."/>
            <person name="Hass B."/>
            <person name="Bruggner R."/>
            <person name="Lawson D."/>
            <person name="Bidwell S."/>
            <person name="Joardar V."/>
            <person name="Caler E."/>
            <person name="Walenz B."/>
            <person name="Inman J."/>
            <person name="Schobel S."/>
            <person name="Galinsky K."/>
            <person name="Amedeo P."/>
            <person name="Strausberg R."/>
        </authorList>
    </citation>
    <scope>NUCLEOTIDE SEQUENCE</scope>
    <source>
        <strain evidence="17">USDA</strain>
    </source>
</reference>
<dbReference type="eggNOG" id="KOG0055">
    <property type="taxonomic scope" value="Eukaryota"/>
</dbReference>
<evidence type="ECO:0000256" key="5">
    <source>
        <dbReference type="ARBA" id="ARBA00022692"/>
    </source>
</evidence>
<dbReference type="InterPro" id="IPR003593">
    <property type="entry name" value="AAA+_ATPase"/>
</dbReference>
<feature type="transmembrane region" description="Helical" evidence="14">
    <location>
        <begin position="225"/>
        <end position="249"/>
    </location>
</feature>
<feature type="transmembrane region" description="Helical" evidence="14">
    <location>
        <begin position="45"/>
        <end position="69"/>
    </location>
</feature>
<dbReference type="Gene3D" id="3.40.50.300">
    <property type="entry name" value="P-loop containing nucleotide triphosphate hydrolases"/>
    <property type="match status" value="2"/>
</dbReference>
<evidence type="ECO:0000256" key="4">
    <source>
        <dbReference type="ARBA" id="ARBA00022448"/>
    </source>
</evidence>
<dbReference type="VEuPathDB" id="VectorBase:PHUM177140"/>
<dbReference type="PROSITE" id="PS50929">
    <property type="entry name" value="ABC_TM1F"/>
    <property type="match status" value="2"/>
</dbReference>
<dbReference type="PANTHER" id="PTHR43394">
    <property type="entry name" value="ATP-DEPENDENT PERMEASE MDL1, MITOCHONDRIAL"/>
    <property type="match status" value="1"/>
</dbReference>
<evidence type="ECO:0000256" key="2">
    <source>
        <dbReference type="ARBA" id="ARBA00007577"/>
    </source>
</evidence>
<comment type="subcellular location">
    <subcellularLocation>
        <location evidence="1">Membrane</location>
        <topology evidence="1">Multi-pass membrane protein</topology>
    </subcellularLocation>
</comment>
<evidence type="ECO:0000256" key="7">
    <source>
        <dbReference type="ARBA" id="ARBA00022741"/>
    </source>
</evidence>
<evidence type="ECO:0000256" key="9">
    <source>
        <dbReference type="ARBA" id="ARBA00022967"/>
    </source>
</evidence>
<dbReference type="FunFam" id="3.40.50.300:FF:000479">
    <property type="entry name" value="Multidrug resistance protein 1A"/>
    <property type="match status" value="1"/>
</dbReference>
<dbReference type="GO" id="GO:0005524">
    <property type="term" value="F:ATP binding"/>
    <property type="evidence" value="ECO:0007669"/>
    <property type="project" value="UniProtKB-KW"/>
</dbReference>
<evidence type="ECO:0000313" key="18">
    <source>
        <dbReference type="EnsemblMetazoa" id="PHUM177140-PA"/>
    </source>
</evidence>
<feature type="transmembrane region" description="Helical" evidence="14">
    <location>
        <begin position="269"/>
        <end position="288"/>
    </location>
</feature>
<dbReference type="RefSeq" id="XP_002425149.1">
    <property type="nucleotide sequence ID" value="XM_002425104.1"/>
</dbReference>
<dbReference type="GO" id="GO:0016887">
    <property type="term" value="F:ATP hydrolysis activity"/>
    <property type="evidence" value="ECO:0007669"/>
    <property type="project" value="InterPro"/>
</dbReference>
<dbReference type="InterPro" id="IPR036640">
    <property type="entry name" value="ABC1_TM_sf"/>
</dbReference>
<feature type="domain" description="ABC transporter" evidence="15">
    <location>
        <begin position="969"/>
        <end position="1205"/>
    </location>
</feature>
<evidence type="ECO:0000256" key="3">
    <source>
        <dbReference type="ARBA" id="ARBA00012191"/>
    </source>
</evidence>
<feature type="domain" description="ABC transmembrane type-1" evidence="16">
    <location>
        <begin position="648"/>
        <end position="934"/>
    </location>
</feature>
<dbReference type="InterPro" id="IPR011527">
    <property type="entry name" value="ABC1_TM_dom"/>
</dbReference>
<evidence type="ECO:0000256" key="14">
    <source>
        <dbReference type="SAM" id="Phobius"/>
    </source>
</evidence>
<feature type="transmembrane region" description="Helical" evidence="14">
    <location>
        <begin position="767"/>
        <end position="787"/>
    </location>
</feature>
<dbReference type="HOGENOM" id="CLU_000604_17_2_1"/>
<evidence type="ECO:0000256" key="11">
    <source>
        <dbReference type="ARBA" id="ARBA00023136"/>
    </source>
</evidence>
<dbReference type="EMBL" id="AAZO01002055">
    <property type="status" value="NOT_ANNOTATED_CDS"/>
    <property type="molecule type" value="Genomic_DNA"/>
</dbReference>
<evidence type="ECO:0000259" key="15">
    <source>
        <dbReference type="PROSITE" id="PS50893"/>
    </source>
</evidence>
<feature type="transmembrane region" description="Helical" evidence="14">
    <location>
        <begin position="688"/>
        <end position="711"/>
    </location>
</feature>
<proteinExistence type="inferred from homology"/>
<dbReference type="FunFam" id="3.40.50.300:FF:000205">
    <property type="entry name" value="ABC transporter B family member 4"/>
    <property type="match status" value="1"/>
</dbReference>
<dbReference type="Pfam" id="PF00005">
    <property type="entry name" value="ABC_tran"/>
    <property type="match status" value="2"/>
</dbReference>
<keyword evidence="19" id="KW-1185">Reference proteome</keyword>
<dbReference type="CTD" id="8236804"/>
<feature type="transmembrane region" description="Helical" evidence="14">
    <location>
        <begin position="117"/>
        <end position="143"/>
    </location>
</feature>
<dbReference type="Pfam" id="PF00664">
    <property type="entry name" value="ABC_membrane"/>
    <property type="match status" value="2"/>
</dbReference>
<dbReference type="AlphaFoldDB" id="E0VGA5"/>
<sequence length="1205" mass="133533">MLVDRQFPPQGPSTRTFILEWFGGGRILVNATEEERRAALEEDSAAWFFGCASLTFFQFVISLLSVFLLHLTAALQVIRIQSLFFKSIVCQDMAWYDTSMEGNFVGKATNNLEQLQVGIGGIISIFVYLVGIFGCGTLVAMIFGWELTLGILATAPIIIATAIFTTKIQSKLHAKEMISQSAAGKVAEEVFSSVRTVVAYGGQKKEVERYKNHLKKVESYGIKRGVMNGINGGILWFIIYSSYAIAFGYGMRLFELSEKNGDENYTPAVLLIVFFGIFIGLTNIGFAITHLETFSLARGGATSVFNIIKAKPKINPCSPEGKILEQCTGEIEFKNVYFTYPARKTVKIFDGLNLKIKAGETVAIVGESGTGKSTIIQLLQRFYDPISGDIFIDGENLKSLRVSWLRSQLGVVGQEPLLFAATIYDNILYGNSSARYEEVVEAAKKANAHDFIIKEMEKYYSVVGQRGSTLSGGQKQRIAIARALVRNPAILLLDEATSALDAASEKLVQGALDKAALGRTTIIVTHKLSTITNVRRIVVLSNGVVAEDGTHEDLVKAKGIYYELLKSQEEVAKQKPKENVDFVHDPSDMVLSSIIPSTPRSQFNSLTNFGKIPKRRFDSYDKDMVFYKKTSFWQILLWNKSEWHYLGVGFIASFLAGCALPIVCLIFGDLFGLLSMDDFNEIIWWADFYAILLCTIGIVAGLSVFFQMYCLSVAEMRLTCRLRTKAFESMLKQEMAWFDDEKNRVGALCLRLAQDTSLLQGATGTRLGVIIQAFCAMSIATILSFFFAWKMAIVTLCSIPFVFTGVYIESLFLRGNHYQSSQSMENASKIAAEVIENIKVVASFGKESYFIEKYTQVIEEEKRRIYKKAFVRGFAFAIGQTAPLFGYAISLWYGGYLVANESLLYKYVISVSEMLIFGAWTLGQCVAYTTGFHSAKEAAGRLQYLYLKKPEITDGEVTVFPNMNGEGSLNYSKVNFSYPSKPKVRVLRNFNLTLKDGTSIALMGPSGSGKSTIVQLLLRFYDPTSGKIIINDINISDFKLETLRSKLALVSQEPILFDRTVKENIEYGDNSRVVTMDEIRDAAQAANIHAFIESLPEGYETRLGTGGTQISGGQKQRIAIARALIRNPQILILDEATSALDPQNESAVQGALDVASTGRTTIIVAHRLGAVQNADIICVLERGTIKEMGSHKQLMASKGIYYSMH</sequence>
<evidence type="ECO:0000256" key="10">
    <source>
        <dbReference type="ARBA" id="ARBA00022989"/>
    </source>
</evidence>
<dbReference type="FunCoup" id="E0VGA5">
    <property type="interactions" value="29"/>
</dbReference>
<dbReference type="SMART" id="SM00382">
    <property type="entry name" value="AAA"/>
    <property type="match status" value="2"/>
</dbReference>
<feature type="domain" description="ABC transmembrane type-1" evidence="16">
    <location>
        <begin position="47"/>
        <end position="296"/>
    </location>
</feature>
<gene>
    <name evidence="18" type="primary">8236804</name>
    <name evidence="17" type="ORF">Phum_PHUM177140</name>
</gene>
<evidence type="ECO:0000313" key="19">
    <source>
        <dbReference type="Proteomes" id="UP000009046"/>
    </source>
</evidence>
<dbReference type="EC" id="7.6.2.2" evidence="3"/>
<dbReference type="InterPro" id="IPR017871">
    <property type="entry name" value="ABC_transporter-like_CS"/>
</dbReference>
<dbReference type="Proteomes" id="UP000009046">
    <property type="component" value="Unassembled WGS sequence"/>
</dbReference>
<dbReference type="GeneID" id="8236804"/>
<evidence type="ECO:0000256" key="6">
    <source>
        <dbReference type="ARBA" id="ARBA00022737"/>
    </source>
</evidence>
<dbReference type="GO" id="GO:0005743">
    <property type="term" value="C:mitochondrial inner membrane"/>
    <property type="evidence" value="ECO:0007669"/>
    <property type="project" value="TreeGrafter"/>
</dbReference>
<dbReference type="InterPro" id="IPR003439">
    <property type="entry name" value="ABC_transporter-like_ATP-bd"/>
</dbReference>
<feature type="transmembrane region" description="Helical" evidence="14">
    <location>
        <begin position="793"/>
        <end position="813"/>
    </location>
</feature>
<comment type="similarity">
    <text evidence="2">Belongs to the ABC transporter superfamily. ABCB family. Multidrug resistance exporter (TC 3.A.1.201) subfamily.</text>
</comment>
<dbReference type="CDD" id="cd03249">
    <property type="entry name" value="ABC_MTABC3_MDL1_MDL2"/>
    <property type="match status" value="2"/>
</dbReference>
<feature type="transmembrane region" description="Helical" evidence="14">
    <location>
        <begin position="645"/>
        <end position="668"/>
    </location>
</feature>
<evidence type="ECO:0000259" key="16">
    <source>
        <dbReference type="PROSITE" id="PS50929"/>
    </source>
</evidence>
<dbReference type="GO" id="GO:0097254">
    <property type="term" value="P:renal tubular secretion"/>
    <property type="evidence" value="ECO:0007669"/>
    <property type="project" value="UniProtKB-ARBA"/>
</dbReference>
<keyword evidence="4" id="KW-0813">Transport</keyword>
<accession>E0VGA5</accession>
<reference evidence="18" key="3">
    <citation type="submission" date="2021-02" db="UniProtKB">
        <authorList>
            <consortium name="EnsemblMetazoa"/>
        </authorList>
    </citation>
    <scope>IDENTIFICATION</scope>
    <source>
        <strain evidence="18">USDA</strain>
    </source>
</reference>
<dbReference type="PROSITE" id="PS00211">
    <property type="entry name" value="ABC_TRANSPORTER_1"/>
    <property type="match status" value="2"/>
</dbReference>
<dbReference type="InParanoid" id="E0VGA5"/>
<dbReference type="EMBL" id="DS235135">
    <property type="protein sequence ID" value="EEB12411.1"/>
    <property type="molecule type" value="Genomic_DNA"/>
</dbReference>
<keyword evidence="8" id="KW-0067">ATP-binding</keyword>
<keyword evidence="5 14" id="KW-0812">Transmembrane</keyword>
<keyword evidence="17" id="KW-0378">Hydrolase</keyword>
<reference evidence="17" key="2">
    <citation type="submission" date="2007-04" db="EMBL/GenBank/DDBJ databases">
        <title>The genome of the human body louse.</title>
        <authorList>
            <consortium name="The Human Body Louse Genome Consortium"/>
            <person name="Kirkness E."/>
            <person name="Walenz B."/>
            <person name="Hass B."/>
            <person name="Bruggner R."/>
            <person name="Strausberg R."/>
        </authorList>
    </citation>
    <scope>NUCLEOTIDE SEQUENCE</scope>
    <source>
        <strain evidence="17">USDA</strain>
    </source>
</reference>
<protein>
    <recommendedName>
        <fullName evidence="3">ABC-type xenobiotic transporter</fullName>
        <ecNumber evidence="3">7.6.2.2</ecNumber>
    </recommendedName>
</protein>
<evidence type="ECO:0000256" key="12">
    <source>
        <dbReference type="ARBA" id="ARBA00023180"/>
    </source>
</evidence>
<dbReference type="EnsemblMetazoa" id="PHUM177140-RA">
    <property type="protein sequence ID" value="PHUM177140-PA"/>
    <property type="gene ID" value="PHUM177140"/>
</dbReference>
<name>E0VGA5_PEDHC</name>
<dbReference type="CDD" id="cd18578">
    <property type="entry name" value="ABC_6TM_Pgp_ABCB1_D2_like"/>
    <property type="match status" value="1"/>
</dbReference>
<keyword evidence="9" id="KW-1278">Translocase</keyword>
<keyword evidence="7" id="KW-0547">Nucleotide-binding</keyword>
<dbReference type="OMA" id="GFGQEEQ"/>
<keyword evidence="11 14" id="KW-0472">Membrane</keyword>
<dbReference type="InterPro" id="IPR039421">
    <property type="entry name" value="Type_1_exporter"/>
</dbReference>
<dbReference type="KEGG" id="phu:Phum_PHUM177140"/>
<feature type="transmembrane region" description="Helical" evidence="14">
    <location>
        <begin position="149"/>
        <end position="168"/>
    </location>
</feature>
<evidence type="ECO:0000256" key="1">
    <source>
        <dbReference type="ARBA" id="ARBA00004141"/>
    </source>
</evidence>
<dbReference type="CDD" id="cd18577">
    <property type="entry name" value="ABC_6TM_Pgp_ABCB1_D1_like"/>
    <property type="match status" value="1"/>
</dbReference>
<dbReference type="GO" id="GO:0017085">
    <property type="term" value="P:response to insecticide"/>
    <property type="evidence" value="ECO:0007669"/>
    <property type="project" value="UniProtKB-ARBA"/>
</dbReference>
<organism>
    <name type="scientific">Pediculus humanus subsp. corporis</name>
    <name type="common">Body louse</name>
    <dbReference type="NCBI Taxonomy" id="121224"/>
    <lineage>
        <taxon>Eukaryota</taxon>
        <taxon>Metazoa</taxon>
        <taxon>Ecdysozoa</taxon>
        <taxon>Arthropoda</taxon>
        <taxon>Hexapoda</taxon>
        <taxon>Insecta</taxon>
        <taxon>Pterygota</taxon>
        <taxon>Neoptera</taxon>
        <taxon>Paraneoptera</taxon>
        <taxon>Psocodea</taxon>
        <taxon>Troctomorpha</taxon>
        <taxon>Phthiraptera</taxon>
        <taxon>Anoplura</taxon>
        <taxon>Pediculidae</taxon>
        <taxon>Pediculus</taxon>
    </lineage>
</organism>
<keyword evidence="10 14" id="KW-1133">Transmembrane helix</keyword>
<feature type="domain" description="ABC transporter" evidence="15">
    <location>
        <begin position="331"/>
        <end position="567"/>
    </location>
</feature>
<dbReference type="SUPFAM" id="SSF90123">
    <property type="entry name" value="ABC transporter transmembrane region"/>
    <property type="match status" value="2"/>
</dbReference>
<evidence type="ECO:0000256" key="13">
    <source>
        <dbReference type="ARBA" id="ARBA00034018"/>
    </source>
</evidence>
<dbReference type="PANTHER" id="PTHR43394:SF11">
    <property type="entry name" value="ATP-BINDING CASSETTE TRANSPORTER"/>
    <property type="match status" value="1"/>
</dbReference>
<dbReference type="SUPFAM" id="SSF52540">
    <property type="entry name" value="P-loop containing nucleoside triphosphate hydrolases"/>
    <property type="match status" value="2"/>
</dbReference>
<dbReference type="Gene3D" id="1.20.1560.10">
    <property type="entry name" value="ABC transporter type 1, transmembrane domain"/>
    <property type="match status" value="1"/>
</dbReference>